<sequence>MTVMKKVFYILLFAWFGISCTRSGSEVGGEFSETEYYIQGYLEADMLTGTVCTGGLIGLGFSGELYLPSRGEKGDKFRELSAFYGDTHYNKPTYPGGPNVLCNEFKKIDIVSDKDFNEIPAGQSLGNVVQFLAVSVKPFLDSGYTEEFDWSRNDVPSEYRDYAWRFWPKEEFYPVYGLLSELRENELKLLERRSPSLCFLDEPRAFRKHTFTITLEDTTGRELSCTVEYDFDAV</sequence>
<keyword evidence="3" id="KW-1185">Reference proteome</keyword>
<dbReference type="EMBL" id="JRGF01000003">
    <property type="protein sequence ID" value="KHE42605.1"/>
    <property type="molecule type" value="Genomic_DNA"/>
</dbReference>
<dbReference type="PROSITE" id="PS51257">
    <property type="entry name" value="PROKAR_LIPOPROTEIN"/>
    <property type="match status" value="1"/>
</dbReference>
<accession>A0ABR4YK22</accession>
<evidence type="ECO:0000313" key="2">
    <source>
        <dbReference type="EMBL" id="KHE42605.1"/>
    </source>
</evidence>
<evidence type="ECO:0008006" key="4">
    <source>
        <dbReference type="Google" id="ProtNLM"/>
    </source>
</evidence>
<comment type="caution">
    <text evidence="2">The sequence shown here is derived from an EMBL/GenBank/DDBJ whole genome shotgun (WGS) entry which is preliminary data.</text>
</comment>
<evidence type="ECO:0000313" key="3">
    <source>
        <dbReference type="Proteomes" id="UP000030889"/>
    </source>
</evidence>
<keyword evidence="1" id="KW-0812">Transmembrane</keyword>
<evidence type="ECO:0000256" key="1">
    <source>
        <dbReference type="SAM" id="Phobius"/>
    </source>
</evidence>
<proteinExistence type="predicted"/>
<organism evidence="2 3">
    <name type="scientific">Alistipes inops</name>
    <dbReference type="NCBI Taxonomy" id="1501391"/>
    <lineage>
        <taxon>Bacteria</taxon>
        <taxon>Pseudomonadati</taxon>
        <taxon>Bacteroidota</taxon>
        <taxon>Bacteroidia</taxon>
        <taxon>Bacteroidales</taxon>
        <taxon>Rikenellaceae</taxon>
        <taxon>Alistipes</taxon>
    </lineage>
</organism>
<feature type="transmembrane region" description="Helical" evidence="1">
    <location>
        <begin position="47"/>
        <end position="67"/>
    </location>
</feature>
<name>A0ABR4YK22_9BACT</name>
<dbReference type="Proteomes" id="UP000030889">
    <property type="component" value="Unassembled WGS sequence"/>
</dbReference>
<keyword evidence="1" id="KW-0472">Membrane</keyword>
<gene>
    <name evidence="2" type="ORF">LG35_03175</name>
</gene>
<keyword evidence="1" id="KW-1133">Transmembrane helix</keyword>
<reference evidence="2 3" key="1">
    <citation type="submission" date="2014-09" db="EMBL/GenBank/DDBJ databases">
        <title>Alistipes sp. 627, sp. nov., a novel member of the family Rikenellaceae isolated from human faeces.</title>
        <authorList>
            <person name="Shkoporov A.N."/>
            <person name="Chaplin A.V."/>
            <person name="Motuzova O.V."/>
            <person name="Kafarskaia L.I."/>
            <person name="Khokhlova E.V."/>
            <person name="Efimov B.A."/>
        </authorList>
    </citation>
    <scope>NUCLEOTIDE SEQUENCE [LARGE SCALE GENOMIC DNA]</scope>
    <source>
        <strain evidence="2 3">627</strain>
    </source>
</reference>
<protein>
    <recommendedName>
        <fullName evidence="4">Lipoprotein</fullName>
    </recommendedName>
</protein>